<comment type="cofactor">
    <cofactor evidence="2">
        <name>Mn(2+)</name>
        <dbReference type="ChEBI" id="CHEBI:29035"/>
    </cofactor>
</comment>
<evidence type="ECO:0000259" key="24">
    <source>
        <dbReference type="PROSITE" id="PS50885"/>
    </source>
</evidence>
<comment type="cofactor">
    <cofactor evidence="3">
        <name>Mg(2+)</name>
        <dbReference type="ChEBI" id="CHEBI:18420"/>
    </cofactor>
</comment>
<dbReference type="SMART" id="SM00387">
    <property type="entry name" value="HATPase_c"/>
    <property type="match status" value="1"/>
</dbReference>
<dbReference type="SUPFAM" id="SSF55874">
    <property type="entry name" value="ATPase domain of HSP90 chaperone/DNA topoisomerase II/histidine kinase"/>
    <property type="match status" value="1"/>
</dbReference>
<evidence type="ECO:0000256" key="12">
    <source>
        <dbReference type="ARBA" id="ARBA00022840"/>
    </source>
</evidence>
<sequence>MGRLFWKFFVYFWLAQVLTSIGVGATIWLTHRDDPGPQQGRGGPPPEWVTPGAGRAPPPPPPMPPPGGLPFPLLPLLAGGVVSLLFAAALAVHFARPIRRLRAAFEDLADGRLDTRVGAAFAGRRDDLADLGADFDRMAERLQQLLDSQRSLLHDVSHEMRSPLARLQAMADLLRQRPERSAELLERLERETDRMDRLVGELLSLARLEAGGGAAAGDPLDLVQVLTQLCADAGVEAERLACHVELDAPPHLPMVGHAALLQRAVENVVRNALQHSPSGGHVRVRAAVVSAHAVVTVEDQGPGVAVDELPAIFLPFRRGERAGPHEGFGLGLAIAARICAQHGGDIQASRLPDGGLRVTLRFSVPSAGAAA</sequence>
<reference evidence="25 26" key="1">
    <citation type="submission" date="2018-06" db="EMBL/GenBank/DDBJ databases">
        <title>Azoarcus communis strain SWub3 genome.</title>
        <authorList>
            <person name="Zorraquino Salvo V."/>
            <person name="Toubiana D."/>
            <person name="Blumwald E."/>
        </authorList>
    </citation>
    <scope>NUCLEOTIDE SEQUENCE [LARGE SCALE GENOMIC DNA]</scope>
    <source>
        <strain evidence="25 26">SWub3</strain>
    </source>
</reference>
<keyword evidence="12" id="KW-0067">ATP-binding</keyword>
<evidence type="ECO:0000256" key="16">
    <source>
        <dbReference type="ARBA" id="ARBA00023016"/>
    </source>
</evidence>
<feature type="transmembrane region" description="Helical" evidence="22">
    <location>
        <begin position="9"/>
        <end position="29"/>
    </location>
</feature>
<evidence type="ECO:0000256" key="7">
    <source>
        <dbReference type="ARBA" id="ARBA00022553"/>
    </source>
</evidence>
<gene>
    <name evidence="25" type="ORF">DNK49_04420</name>
</gene>
<evidence type="ECO:0000256" key="11">
    <source>
        <dbReference type="ARBA" id="ARBA00022801"/>
    </source>
</evidence>
<dbReference type="SMART" id="SM00388">
    <property type="entry name" value="HisKA"/>
    <property type="match status" value="1"/>
</dbReference>
<keyword evidence="22" id="KW-0812">Transmembrane</keyword>
<keyword evidence="17" id="KW-0843">Virulence</keyword>
<dbReference type="CDD" id="cd00082">
    <property type="entry name" value="HisKA"/>
    <property type="match status" value="1"/>
</dbReference>
<keyword evidence="18" id="KW-0464">Manganese</keyword>
<dbReference type="GO" id="GO:0005524">
    <property type="term" value="F:ATP binding"/>
    <property type="evidence" value="ECO:0007669"/>
    <property type="project" value="UniProtKB-KW"/>
</dbReference>
<dbReference type="AlphaFoldDB" id="A0A323VCI0"/>
<dbReference type="PANTHER" id="PTHR44936:SF9">
    <property type="entry name" value="SENSOR PROTEIN CREC"/>
    <property type="match status" value="1"/>
</dbReference>
<dbReference type="GO" id="GO:0000155">
    <property type="term" value="F:phosphorelay sensor kinase activity"/>
    <property type="evidence" value="ECO:0007669"/>
    <property type="project" value="InterPro"/>
</dbReference>
<dbReference type="InterPro" id="IPR003660">
    <property type="entry name" value="HAMP_dom"/>
</dbReference>
<name>A0A323VCI0_9RHOO</name>
<dbReference type="GO" id="GO:0004721">
    <property type="term" value="F:phosphoprotein phosphatase activity"/>
    <property type="evidence" value="ECO:0007669"/>
    <property type="project" value="UniProtKB-KW"/>
</dbReference>
<dbReference type="Gene3D" id="6.10.340.10">
    <property type="match status" value="1"/>
</dbReference>
<dbReference type="OrthoDB" id="9804645at2"/>
<organism evidence="25 26">
    <name type="scientific">Parazoarcus communis SWub3 = DSM 12120</name>
    <dbReference type="NCBI Taxonomy" id="1121029"/>
    <lineage>
        <taxon>Bacteria</taxon>
        <taxon>Pseudomonadati</taxon>
        <taxon>Pseudomonadota</taxon>
        <taxon>Betaproteobacteria</taxon>
        <taxon>Rhodocyclales</taxon>
        <taxon>Zoogloeaceae</taxon>
        <taxon>Parazoarcus</taxon>
    </lineage>
</organism>
<dbReference type="InterPro" id="IPR050980">
    <property type="entry name" value="2C_sensor_his_kinase"/>
</dbReference>
<comment type="caution">
    <text evidence="25">The sequence shown here is derived from an EMBL/GenBank/DDBJ whole genome shotgun (WGS) entry which is preliminary data.</text>
</comment>
<dbReference type="InterPro" id="IPR005467">
    <property type="entry name" value="His_kinase_dom"/>
</dbReference>
<keyword evidence="13" id="KW-0460">Magnesium</keyword>
<feature type="transmembrane region" description="Helical" evidence="22">
    <location>
        <begin position="73"/>
        <end position="95"/>
    </location>
</feature>
<evidence type="ECO:0000256" key="20">
    <source>
        <dbReference type="ARBA" id="ARBA00041776"/>
    </source>
</evidence>
<keyword evidence="22" id="KW-0472">Membrane</keyword>
<dbReference type="EC" id="2.7.13.3" evidence="5"/>
<evidence type="ECO:0000256" key="15">
    <source>
        <dbReference type="ARBA" id="ARBA00023012"/>
    </source>
</evidence>
<dbReference type="PANTHER" id="PTHR44936">
    <property type="entry name" value="SENSOR PROTEIN CREC"/>
    <property type="match status" value="1"/>
</dbReference>
<evidence type="ECO:0000256" key="14">
    <source>
        <dbReference type="ARBA" id="ARBA00022912"/>
    </source>
</evidence>
<dbReference type="Gene3D" id="3.30.565.10">
    <property type="entry name" value="Histidine kinase-like ATPase, C-terminal domain"/>
    <property type="match status" value="1"/>
</dbReference>
<dbReference type="SUPFAM" id="SSF158472">
    <property type="entry name" value="HAMP domain-like"/>
    <property type="match status" value="1"/>
</dbReference>
<dbReference type="Proteomes" id="UP000248259">
    <property type="component" value="Unassembled WGS sequence"/>
</dbReference>
<accession>A0A323VCI0</accession>
<evidence type="ECO:0000256" key="8">
    <source>
        <dbReference type="ARBA" id="ARBA00022679"/>
    </source>
</evidence>
<evidence type="ECO:0000256" key="5">
    <source>
        <dbReference type="ARBA" id="ARBA00012438"/>
    </source>
</evidence>
<keyword evidence="22" id="KW-1133">Transmembrane helix</keyword>
<keyword evidence="26" id="KW-1185">Reference proteome</keyword>
<comment type="catalytic activity">
    <reaction evidence="1">
        <text>ATP + protein L-histidine = ADP + protein N-phospho-L-histidine.</text>
        <dbReference type="EC" id="2.7.13.3"/>
    </reaction>
</comment>
<keyword evidence="11" id="KW-0378">Hydrolase</keyword>
<dbReference type="InterPro" id="IPR003661">
    <property type="entry name" value="HisK_dim/P_dom"/>
</dbReference>
<evidence type="ECO:0000259" key="23">
    <source>
        <dbReference type="PROSITE" id="PS50109"/>
    </source>
</evidence>
<evidence type="ECO:0000256" key="13">
    <source>
        <dbReference type="ARBA" id="ARBA00022842"/>
    </source>
</evidence>
<keyword evidence="15" id="KW-0902">Two-component regulatory system</keyword>
<dbReference type="PRINTS" id="PR00344">
    <property type="entry name" value="BCTRLSENSOR"/>
</dbReference>
<evidence type="ECO:0000256" key="9">
    <source>
        <dbReference type="ARBA" id="ARBA00022741"/>
    </source>
</evidence>
<evidence type="ECO:0000256" key="21">
    <source>
        <dbReference type="SAM" id="MobiDB-lite"/>
    </source>
</evidence>
<dbReference type="InterPro" id="IPR003594">
    <property type="entry name" value="HATPase_dom"/>
</dbReference>
<evidence type="ECO:0000313" key="26">
    <source>
        <dbReference type="Proteomes" id="UP000248259"/>
    </source>
</evidence>
<feature type="domain" description="Histidine kinase" evidence="23">
    <location>
        <begin position="155"/>
        <end position="366"/>
    </location>
</feature>
<feature type="compositionally biased region" description="Pro residues" evidence="21">
    <location>
        <begin position="56"/>
        <end position="66"/>
    </location>
</feature>
<evidence type="ECO:0000256" key="22">
    <source>
        <dbReference type="SAM" id="Phobius"/>
    </source>
</evidence>
<evidence type="ECO:0000256" key="18">
    <source>
        <dbReference type="ARBA" id="ARBA00023211"/>
    </source>
</evidence>
<protein>
    <recommendedName>
        <fullName evidence="19">Signal transduction histidine-protein kinase/phosphatase MprB</fullName>
        <ecNumber evidence="5">2.7.13.3</ecNumber>
    </recommendedName>
    <alternativeName>
        <fullName evidence="20">Mycobacterial persistence regulator B</fullName>
    </alternativeName>
</protein>
<feature type="domain" description="HAMP" evidence="24">
    <location>
        <begin position="92"/>
        <end position="147"/>
    </location>
</feature>
<evidence type="ECO:0000256" key="3">
    <source>
        <dbReference type="ARBA" id="ARBA00001946"/>
    </source>
</evidence>
<keyword evidence="16" id="KW-0346">Stress response</keyword>
<dbReference type="InterPro" id="IPR036097">
    <property type="entry name" value="HisK_dim/P_sf"/>
</dbReference>
<dbReference type="PROSITE" id="PS50109">
    <property type="entry name" value="HIS_KIN"/>
    <property type="match status" value="1"/>
</dbReference>
<dbReference type="GO" id="GO:0005886">
    <property type="term" value="C:plasma membrane"/>
    <property type="evidence" value="ECO:0007669"/>
    <property type="project" value="UniProtKB-SubCell"/>
</dbReference>
<dbReference type="Gene3D" id="1.10.287.130">
    <property type="match status" value="1"/>
</dbReference>
<feature type="region of interest" description="Disordered" evidence="21">
    <location>
        <begin position="32"/>
        <end position="66"/>
    </location>
</feature>
<keyword evidence="7" id="KW-0597">Phosphoprotein</keyword>
<proteinExistence type="predicted"/>
<keyword evidence="14" id="KW-0904">Protein phosphatase</keyword>
<dbReference type="Pfam" id="PF00512">
    <property type="entry name" value="HisKA"/>
    <property type="match status" value="1"/>
</dbReference>
<dbReference type="Pfam" id="PF00672">
    <property type="entry name" value="HAMP"/>
    <property type="match status" value="1"/>
</dbReference>
<evidence type="ECO:0000256" key="6">
    <source>
        <dbReference type="ARBA" id="ARBA00022475"/>
    </source>
</evidence>
<evidence type="ECO:0000256" key="17">
    <source>
        <dbReference type="ARBA" id="ARBA00023026"/>
    </source>
</evidence>
<dbReference type="InterPro" id="IPR036890">
    <property type="entry name" value="HATPase_C_sf"/>
</dbReference>
<dbReference type="SUPFAM" id="SSF47384">
    <property type="entry name" value="Homodimeric domain of signal transducing histidine kinase"/>
    <property type="match status" value="1"/>
</dbReference>
<keyword evidence="10 25" id="KW-0418">Kinase</keyword>
<dbReference type="CDD" id="cd00075">
    <property type="entry name" value="HATPase"/>
    <property type="match status" value="1"/>
</dbReference>
<evidence type="ECO:0000256" key="4">
    <source>
        <dbReference type="ARBA" id="ARBA00004651"/>
    </source>
</evidence>
<dbReference type="PROSITE" id="PS50885">
    <property type="entry name" value="HAMP"/>
    <property type="match status" value="1"/>
</dbReference>
<dbReference type="CDD" id="cd06225">
    <property type="entry name" value="HAMP"/>
    <property type="match status" value="1"/>
</dbReference>
<dbReference type="InterPro" id="IPR004358">
    <property type="entry name" value="Sig_transdc_His_kin-like_C"/>
</dbReference>
<dbReference type="RefSeq" id="WP_110523300.1">
    <property type="nucleotide sequence ID" value="NZ_QKOE01000002.1"/>
</dbReference>
<evidence type="ECO:0000256" key="19">
    <source>
        <dbReference type="ARBA" id="ARBA00040454"/>
    </source>
</evidence>
<dbReference type="EMBL" id="QKOE01000002">
    <property type="protein sequence ID" value="PZA17958.1"/>
    <property type="molecule type" value="Genomic_DNA"/>
</dbReference>
<evidence type="ECO:0000256" key="2">
    <source>
        <dbReference type="ARBA" id="ARBA00001936"/>
    </source>
</evidence>
<keyword evidence="6" id="KW-1003">Cell membrane</keyword>
<comment type="subcellular location">
    <subcellularLocation>
        <location evidence="4">Cell membrane</location>
        <topology evidence="4">Multi-pass membrane protein</topology>
    </subcellularLocation>
</comment>
<dbReference type="Pfam" id="PF02518">
    <property type="entry name" value="HATPase_c"/>
    <property type="match status" value="1"/>
</dbReference>
<evidence type="ECO:0000256" key="1">
    <source>
        <dbReference type="ARBA" id="ARBA00000085"/>
    </source>
</evidence>
<dbReference type="SMART" id="SM00304">
    <property type="entry name" value="HAMP"/>
    <property type="match status" value="1"/>
</dbReference>
<keyword evidence="9" id="KW-0547">Nucleotide-binding</keyword>
<keyword evidence="8" id="KW-0808">Transferase</keyword>
<evidence type="ECO:0000313" key="25">
    <source>
        <dbReference type="EMBL" id="PZA17958.1"/>
    </source>
</evidence>
<evidence type="ECO:0000256" key="10">
    <source>
        <dbReference type="ARBA" id="ARBA00022777"/>
    </source>
</evidence>